<dbReference type="Proteomes" id="UP000299102">
    <property type="component" value="Unassembled WGS sequence"/>
</dbReference>
<evidence type="ECO:0000313" key="2">
    <source>
        <dbReference type="Proteomes" id="UP000299102"/>
    </source>
</evidence>
<comment type="caution">
    <text evidence="1">The sequence shown here is derived from an EMBL/GenBank/DDBJ whole genome shotgun (WGS) entry which is preliminary data.</text>
</comment>
<name>A0A4C1SVV6_EUMVA</name>
<organism evidence="1 2">
    <name type="scientific">Eumeta variegata</name>
    <name type="common">Bagworm moth</name>
    <name type="synonym">Eumeta japonica</name>
    <dbReference type="NCBI Taxonomy" id="151549"/>
    <lineage>
        <taxon>Eukaryota</taxon>
        <taxon>Metazoa</taxon>
        <taxon>Ecdysozoa</taxon>
        <taxon>Arthropoda</taxon>
        <taxon>Hexapoda</taxon>
        <taxon>Insecta</taxon>
        <taxon>Pterygota</taxon>
        <taxon>Neoptera</taxon>
        <taxon>Endopterygota</taxon>
        <taxon>Lepidoptera</taxon>
        <taxon>Glossata</taxon>
        <taxon>Ditrysia</taxon>
        <taxon>Tineoidea</taxon>
        <taxon>Psychidae</taxon>
        <taxon>Oiketicinae</taxon>
        <taxon>Eumeta</taxon>
    </lineage>
</organism>
<sequence>MSAQTVKTGRFVLPHGVGLAYMRITALKISRLRSTLTFSMPISAAVVVLDRWVSVYLNRQSIVTKKHPLRQHLSIKGIEGEGNAVPSNPLHAAIDNVFDIDQLQDFPIRHRVEHTASRSFDPLAMNEKWAYVITIILQTPYTFS</sequence>
<accession>A0A4C1SVV6</accession>
<keyword evidence="2" id="KW-1185">Reference proteome</keyword>
<dbReference type="EMBL" id="BGZK01003869">
    <property type="protein sequence ID" value="GBP05181.1"/>
    <property type="molecule type" value="Genomic_DNA"/>
</dbReference>
<proteinExistence type="predicted"/>
<reference evidence="1 2" key="1">
    <citation type="journal article" date="2019" name="Commun. Biol.">
        <title>The bagworm genome reveals a unique fibroin gene that provides high tensile strength.</title>
        <authorList>
            <person name="Kono N."/>
            <person name="Nakamura H."/>
            <person name="Ohtoshi R."/>
            <person name="Tomita M."/>
            <person name="Numata K."/>
            <person name="Arakawa K."/>
        </authorList>
    </citation>
    <scope>NUCLEOTIDE SEQUENCE [LARGE SCALE GENOMIC DNA]</scope>
</reference>
<protein>
    <submittedName>
        <fullName evidence="1">Uncharacterized protein</fullName>
    </submittedName>
</protein>
<gene>
    <name evidence="1" type="ORF">EVAR_69642_1</name>
</gene>
<dbReference type="AlphaFoldDB" id="A0A4C1SVV6"/>
<evidence type="ECO:0000313" key="1">
    <source>
        <dbReference type="EMBL" id="GBP05181.1"/>
    </source>
</evidence>